<reference evidence="1 2" key="1">
    <citation type="submission" date="2023-10" db="EMBL/GenBank/DDBJ databases">
        <title>Draft Genome Sequence of Candida saopaulonensis from a very Premature Infant with Sepsis.</title>
        <authorList>
            <person name="Ning Y."/>
            <person name="Dai R."/>
            <person name="Xiao M."/>
            <person name="Xu Y."/>
            <person name="Yan Q."/>
            <person name="Zhang L."/>
        </authorList>
    </citation>
    <scope>NUCLEOTIDE SEQUENCE [LARGE SCALE GENOMIC DNA]</scope>
    <source>
        <strain evidence="1 2">19XY460</strain>
    </source>
</reference>
<evidence type="ECO:0000313" key="2">
    <source>
        <dbReference type="Proteomes" id="UP001338582"/>
    </source>
</evidence>
<dbReference type="RefSeq" id="XP_062878585.1">
    <property type="nucleotide sequence ID" value="XM_063022515.1"/>
</dbReference>
<dbReference type="Proteomes" id="UP001338582">
    <property type="component" value="Chromosome 4"/>
</dbReference>
<dbReference type="EMBL" id="CP138897">
    <property type="protein sequence ID" value="WPK26204.1"/>
    <property type="molecule type" value="Genomic_DNA"/>
</dbReference>
<accession>A0AAX4HC92</accession>
<gene>
    <name evidence="1" type="ORF">PUMCH_003552</name>
</gene>
<dbReference type="InterPro" id="IPR036047">
    <property type="entry name" value="F-box-like_dom_sf"/>
</dbReference>
<dbReference type="KEGG" id="asau:88174615"/>
<sequence length="413" mass="46611">MGFIVAGHGYKRRKFRADKAGLVVLPDGFLRVSLFRPSPNRILIPTPPPENVDLIDLPPEILWRIFAYTGLGSSNLLHLTCSYFSRLFTTSNPWLLTLVARNNSLFNLNAEFGVSTGNWREKFLVEFNSLPRDVGDQKQIQQLFETAFKILDCADAIDSAIFTLPNIGVPQIEELRLLNHSLVCDRRAINEQRKSREKYLEWQYQILQAFSKKVKDGAGAEDTGPSVELLLSESENTEQIMKFRDLHGLAAFEPLIKSQKISATLSGPVNVSQVRKILALSKLFDLEFQNPTRFVARVLTSKIALSEELAEVLLDIINVNSVSSKELLGVLSAYKSCQDFLFEVPLESRASHYLQPLLEKLYTIMELCLSSYYENGEGRLLDGQVWELLYQIQIPELIEHVVAMGGTPTCDVL</sequence>
<dbReference type="SUPFAM" id="SSF81383">
    <property type="entry name" value="F-box domain"/>
    <property type="match status" value="1"/>
</dbReference>
<dbReference type="GeneID" id="88174615"/>
<name>A0AAX4HC92_9ASCO</name>
<proteinExistence type="predicted"/>
<dbReference type="AlphaFoldDB" id="A0AAX4HC92"/>
<protein>
    <recommendedName>
        <fullName evidence="3">F-box domain-containing protein</fullName>
    </recommendedName>
</protein>
<evidence type="ECO:0000313" key="1">
    <source>
        <dbReference type="EMBL" id="WPK26204.1"/>
    </source>
</evidence>
<organism evidence="1 2">
    <name type="scientific">Australozyma saopauloensis</name>
    <dbReference type="NCBI Taxonomy" id="291208"/>
    <lineage>
        <taxon>Eukaryota</taxon>
        <taxon>Fungi</taxon>
        <taxon>Dikarya</taxon>
        <taxon>Ascomycota</taxon>
        <taxon>Saccharomycotina</taxon>
        <taxon>Pichiomycetes</taxon>
        <taxon>Metschnikowiaceae</taxon>
        <taxon>Australozyma</taxon>
    </lineage>
</organism>
<keyword evidence="2" id="KW-1185">Reference proteome</keyword>
<evidence type="ECO:0008006" key="3">
    <source>
        <dbReference type="Google" id="ProtNLM"/>
    </source>
</evidence>